<protein>
    <recommendedName>
        <fullName evidence="1">Ribonuclease H</fullName>
        <ecNumber evidence="1">3.1.26.4</ecNumber>
    </recommendedName>
</protein>
<dbReference type="SUPFAM" id="SSF55658">
    <property type="entry name" value="L9 N-domain-like"/>
    <property type="match status" value="1"/>
</dbReference>
<dbReference type="InParanoid" id="A0A1I2FQV3"/>
<dbReference type="RefSeq" id="WP_010527116.1">
    <property type="nucleotide sequence ID" value="NZ_AFSL01000033.1"/>
</dbReference>
<dbReference type="Pfam" id="PF01693">
    <property type="entry name" value="Cauli_VI"/>
    <property type="match status" value="1"/>
</dbReference>
<evidence type="ECO:0000313" key="4">
    <source>
        <dbReference type="EMBL" id="SFF07834.1"/>
    </source>
</evidence>
<evidence type="ECO:0000259" key="3">
    <source>
        <dbReference type="PROSITE" id="PS50879"/>
    </source>
</evidence>
<name>A0A1I2FQV3_9BACT</name>
<dbReference type="InterPro" id="IPR036397">
    <property type="entry name" value="RNaseH_sf"/>
</dbReference>
<sequence length="208" mass="24030">MPKKKYYVIWVGHKTGIVDSWEECNKRIHGFKGARYKSYKSLEEAKRAYASYRTENIGSTQHSYTTNAEIFSRTPPIRESLAVDAACSGNPGPMEYRGVYVNSGEVVFHVKFPLGTNNIGEFLAIVHGLAELKRKNQNIPIYTDSSIALKWVKKKKCFTKLERDSNTEKLFKIIERAETWLKNNTYQQPLLKWDTERWGEIPADFGRK</sequence>
<organism evidence="4 5">
    <name type="scientific">Thermophagus xiamenensis</name>
    <dbReference type="NCBI Taxonomy" id="385682"/>
    <lineage>
        <taxon>Bacteria</taxon>
        <taxon>Pseudomonadati</taxon>
        <taxon>Bacteroidota</taxon>
        <taxon>Bacteroidia</taxon>
        <taxon>Marinilabiliales</taxon>
        <taxon>Marinilabiliaceae</taxon>
        <taxon>Thermophagus</taxon>
    </lineage>
</organism>
<dbReference type="EC" id="3.1.26.4" evidence="1"/>
<dbReference type="InterPro" id="IPR037056">
    <property type="entry name" value="RNase_H1_N_sf"/>
</dbReference>
<dbReference type="GO" id="GO:0003676">
    <property type="term" value="F:nucleic acid binding"/>
    <property type="evidence" value="ECO:0007669"/>
    <property type="project" value="UniProtKB-UniRule"/>
</dbReference>
<comment type="catalytic activity">
    <reaction evidence="1">
        <text>Endonucleolytic cleavage to 5'-phosphomonoester.</text>
        <dbReference type="EC" id="3.1.26.4"/>
    </reaction>
</comment>
<feature type="domain" description="RNase H type-1" evidence="3">
    <location>
        <begin position="75"/>
        <end position="208"/>
    </location>
</feature>
<accession>A0A1I2FQV3</accession>
<dbReference type="GO" id="GO:0005737">
    <property type="term" value="C:cytoplasm"/>
    <property type="evidence" value="ECO:0007669"/>
    <property type="project" value="UniProtKB-SubCell"/>
</dbReference>
<dbReference type="GO" id="GO:0004523">
    <property type="term" value="F:RNA-DNA hybrid ribonuclease activity"/>
    <property type="evidence" value="ECO:0007669"/>
    <property type="project" value="UniProtKB-UniRule"/>
</dbReference>
<dbReference type="Proteomes" id="UP000181976">
    <property type="component" value="Unassembled WGS sequence"/>
</dbReference>
<dbReference type="Gene3D" id="3.40.970.10">
    <property type="entry name" value="Ribonuclease H1, N-terminal domain"/>
    <property type="match status" value="1"/>
</dbReference>
<dbReference type="InterPro" id="IPR012337">
    <property type="entry name" value="RNaseH-like_sf"/>
</dbReference>
<dbReference type="InterPro" id="IPR011320">
    <property type="entry name" value="RNase_H1_N"/>
</dbReference>
<dbReference type="eggNOG" id="COG0328">
    <property type="taxonomic scope" value="Bacteria"/>
</dbReference>
<evidence type="ECO:0000256" key="1">
    <source>
        <dbReference type="PIRNR" id="PIRNR037839"/>
    </source>
</evidence>
<comment type="subcellular location">
    <subcellularLocation>
        <location evidence="1">Cytoplasm</location>
    </subcellularLocation>
</comment>
<dbReference type="AlphaFoldDB" id="A0A1I2FQV3"/>
<dbReference type="InterPro" id="IPR009027">
    <property type="entry name" value="Ribosomal_bL9/RNase_H1_N"/>
</dbReference>
<feature type="binding site" evidence="2">
    <location>
        <position position="84"/>
    </location>
    <ligand>
        <name>Mg(2+)</name>
        <dbReference type="ChEBI" id="CHEBI:18420"/>
        <label>1</label>
    </ligand>
</feature>
<comment type="function">
    <text evidence="1">Endonuclease that specifically degrades the RNA of RNA-DNA hybrids.</text>
</comment>
<keyword evidence="1" id="KW-0963">Cytoplasm</keyword>
<evidence type="ECO:0000256" key="2">
    <source>
        <dbReference type="PIRSR" id="PIRSR037839-1"/>
    </source>
</evidence>
<keyword evidence="1 2" id="KW-0460">Magnesium</keyword>
<dbReference type="PIRSF" id="PIRSF037839">
    <property type="entry name" value="Ribonuclease_H"/>
    <property type="match status" value="1"/>
</dbReference>
<comment type="cofactor">
    <cofactor evidence="2">
        <name>Mn(2+)</name>
        <dbReference type="ChEBI" id="CHEBI:29035"/>
    </cofactor>
    <cofactor evidence="2">
        <name>Mg(2+)</name>
        <dbReference type="ChEBI" id="CHEBI:18420"/>
    </cofactor>
    <text evidence="2">Binds 2 metal ions per subunit. Manganese or magnesium.</text>
</comment>
<dbReference type="GO" id="GO:0046872">
    <property type="term" value="F:metal ion binding"/>
    <property type="evidence" value="ECO:0007669"/>
    <property type="project" value="UniProtKB-KW"/>
</dbReference>
<dbReference type="PROSITE" id="PS50879">
    <property type="entry name" value="RNASE_H_1"/>
    <property type="match status" value="1"/>
</dbReference>
<feature type="binding site" evidence="2">
    <location>
        <position position="144"/>
    </location>
    <ligand>
        <name>Mg(2+)</name>
        <dbReference type="ChEBI" id="CHEBI:18420"/>
        <label>2</label>
    </ligand>
</feature>
<keyword evidence="1 2" id="KW-0479">Metal-binding</keyword>
<dbReference type="eggNOG" id="COG3341">
    <property type="taxonomic scope" value="Bacteria"/>
</dbReference>
<keyword evidence="2" id="KW-0464">Manganese</keyword>
<dbReference type="InterPro" id="IPR002156">
    <property type="entry name" value="RNaseH_domain"/>
</dbReference>
<dbReference type="SUPFAM" id="SSF53098">
    <property type="entry name" value="Ribonuclease H-like"/>
    <property type="match status" value="1"/>
</dbReference>
<dbReference type="OrthoDB" id="9811552at2"/>
<evidence type="ECO:0000313" key="5">
    <source>
        <dbReference type="Proteomes" id="UP000181976"/>
    </source>
</evidence>
<keyword evidence="1" id="KW-0540">Nuclease</keyword>
<keyword evidence="1" id="KW-0378">Hydrolase</keyword>
<dbReference type="STRING" id="385682.SAMN05444380_1343"/>
<reference evidence="4 5" key="1">
    <citation type="submission" date="2016-10" db="EMBL/GenBank/DDBJ databases">
        <authorList>
            <person name="de Groot N.N."/>
        </authorList>
    </citation>
    <scope>NUCLEOTIDE SEQUENCE [LARGE SCALE GENOMIC DNA]</scope>
    <source>
        <strain evidence="4 5">DSM 19012</strain>
    </source>
</reference>
<keyword evidence="1" id="KW-0255">Endonuclease</keyword>
<feature type="binding site" evidence="2">
    <location>
        <position position="204"/>
    </location>
    <ligand>
        <name>Mg(2+)</name>
        <dbReference type="ChEBI" id="CHEBI:18420"/>
        <label>1</label>
    </ligand>
</feature>
<dbReference type="Pfam" id="PF00075">
    <property type="entry name" value="RNase_H"/>
    <property type="match status" value="1"/>
</dbReference>
<dbReference type="Gene3D" id="3.30.420.10">
    <property type="entry name" value="Ribonuclease H-like superfamily/Ribonuclease H"/>
    <property type="match status" value="1"/>
</dbReference>
<comment type="similarity">
    <text evidence="1">Belongs to the RNase H family.</text>
</comment>
<keyword evidence="5" id="KW-1185">Reference proteome</keyword>
<proteinExistence type="inferred from homology"/>
<dbReference type="EMBL" id="FONA01000034">
    <property type="protein sequence ID" value="SFF07834.1"/>
    <property type="molecule type" value="Genomic_DNA"/>
</dbReference>
<gene>
    <name evidence="4" type="ORF">SAMN05444380_1343</name>
</gene>
<dbReference type="InterPro" id="IPR017290">
    <property type="entry name" value="RNase_H_bac"/>
</dbReference>
<feature type="binding site" evidence="2">
    <location>
        <position position="121"/>
    </location>
    <ligand>
        <name>Mg(2+)</name>
        <dbReference type="ChEBI" id="CHEBI:18420"/>
        <label>2</label>
    </ligand>
</feature>